<protein>
    <submittedName>
        <fullName evidence="2">Uncharacterized protein</fullName>
    </submittedName>
</protein>
<dbReference type="AlphaFoldDB" id="A0A7S2BS25"/>
<accession>A0A7S2BS25</accession>
<evidence type="ECO:0000256" key="1">
    <source>
        <dbReference type="SAM" id="MobiDB-lite"/>
    </source>
</evidence>
<dbReference type="EMBL" id="HBGU01006811">
    <property type="protein sequence ID" value="CAD9405239.1"/>
    <property type="molecule type" value="Transcribed_RNA"/>
</dbReference>
<feature type="compositionally biased region" description="Polar residues" evidence="1">
    <location>
        <begin position="54"/>
        <end position="66"/>
    </location>
</feature>
<evidence type="ECO:0000313" key="2">
    <source>
        <dbReference type="EMBL" id="CAD9405239.1"/>
    </source>
</evidence>
<feature type="region of interest" description="Disordered" evidence="1">
    <location>
        <begin position="39"/>
        <end position="72"/>
    </location>
</feature>
<proteinExistence type="predicted"/>
<feature type="region of interest" description="Disordered" evidence="1">
    <location>
        <begin position="299"/>
        <end position="323"/>
    </location>
</feature>
<reference evidence="2" key="1">
    <citation type="submission" date="2021-01" db="EMBL/GenBank/DDBJ databases">
        <authorList>
            <person name="Corre E."/>
            <person name="Pelletier E."/>
            <person name="Niang G."/>
            <person name="Scheremetjew M."/>
            <person name="Finn R."/>
            <person name="Kale V."/>
            <person name="Holt S."/>
            <person name="Cochrane G."/>
            <person name="Meng A."/>
            <person name="Brown T."/>
            <person name="Cohen L."/>
        </authorList>
    </citation>
    <scope>NUCLEOTIDE SEQUENCE</scope>
    <source>
        <strain evidence="2">UTEX LB 985</strain>
    </source>
</reference>
<feature type="compositionally biased region" description="Low complexity" evidence="1">
    <location>
        <begin position="313"/>
        <end position="323"/>
    </location>
</feature>
<gene>
    <name evidence="2" type="ORF">CBRE1094_LOCUS3697</name>
</gene>
<name>A0A7S2BS25_9EUKA</name>
<sequence>MQAAWGQEKDCPTPLRGGQLFGEVGKWKLSAMESIPGIYTGPEDPVKKWGNPRQYPQNPIQAQSTKRPPEMDIAPAGVKSTIGTRPNKMTMADHDHGITWPPTHPRHPAQVPFGAMSEKYGTGDKKADYHNEVNGIMIGYQGHVPRARDKVGSNPLGKVPGRPAAPNLAVNDPKGLQQTTKALSGKPEPPLYVSEAHDPQGKRAFAKPRNPHSKLGVMPGYAGHVHRARYTVGLSNHETEDTAMKQYEYMDWESDEWGDGDLSDQDIALMNAGYSAPGGNNEDAAQGYWATRAAAGLHYQDDSAGSGGDDQDWAQWQKQKLGL</sequence>
<organism evidence="2">
    <name type="scientific">Haptolina brevifila</name>
    <dbReference type="NCBI Taxonomy" id="156173"/>
    <lineage>
        <taxon>Eukaryota</taxon>
        <taxon>Haptista</taxon>
        <taxon>Haptophyta</taxon>
        <taxon>Prymnesiophyceae</taxon>
        <taxon>Prymnesiales</taxon>
        <taxon>Prymnesiaceae</taxon>
        <taxon>Haptolina</taxon>
    </lineage>
</organism>